<feature type="compositionally biased region" description="Pro residues" evidence="5">
    <location>
        <begin position="11"/>
        <end position="25"/>
    </location>
</feature>
<feature type="compositionally biased region" description="Pro residues" evidence="5">
    <location>
        <begin position="939"/>
        <end position="951"/>
    </location>
</feature>
<dbReference type="InterPro" id="IPR010920">
    <property type="entry name" value="LSM_dom_sf"/>
</dbReference>
<dbReference type="SUPFAM" id="SSF50182">
    <property type="entry name" value="Sm-like ribonucleoproteins"/>
    <property type="match status" value="1"/>
</dbReference>
<accession>A0A4S2MLT1</accession>
<dbReference type="Proteomes" id="UP000298138">
    <property type="component" value="Unassembled WGS sequence"/>
</dbReference>
<dbReference type="Pfam" id="PF00924">
    <property type="entry name" value="MS_channel_2nd"/>
    <property type="match status" value="1"/>
</dbReference>
<dbReference type="PROSITE" id="PS50222">
    <property type="entry name" value="EF_HAND_2"/>
    <property type="match status" value="1"/>
</dbReference>
<feature type="region of interest" description="Disordered" evidence="5">
    <location>
        <begin position="809"/>
        <end position="951"/>
    </location>
</feature>
<dbReference type="InterPro" id="IPR023408">
    <property type="entry name" value="MscS_beta-dom_sf"/>
</dbReference>
<feature type="compositionally biased region" description="Basic and acidic residues" evidence="5">
    <location>
        <begin position="77"/>
        <end position="91"/>
    </location>
</feature>
<feature type="transmembrane region" description="Helical" evidence="6">
    <location>
        <begin position="210"/>
        <end position="227"/>
    </location>
</feature>
<dbReference type="GO" id="GO:0006874">
    <property type="term" value="P:intracellular calcium ion homeostasis"/>
    <property type="evidence" value="ECO:0007669"/>
    <property type="project" value="TreeGrafter"/>
</dbReference>
<feature type="compositionally biased region" description="Basic and acidic residues" evidence="5">
    <location>
        <begin position="1"/>
        <end position="10"/>
    </location>
</feature>
<dbReference type="PANTHER" id="PTHR31323:SF15">
    <property type="entry name" value="MECHANOSENSITIVE ION CHANNEL PROTEIN MSY1"/>
    <property type="match status" value="1"/>
</dbReference>
<feature type="region of interest" description="Disordered" evidence="5">
    <location>
        <begin position="123"/>
        <end position="151"/>
    </location>
</feature>
<evidence type="ECO:0000256" key="3">
    <source>
        <dbReference type="ARBA" id="ARBA00022989"/>
    </source>
</evidence>
<dbReference type="InterPro" id="IPR006685">
    <property type="entry name" value="MscS_channel_2nd"/>
</dbReference>
<dbReference type="STRING" id="341454.A0A4S2MLT1"/>
<dbReference type="InParanoid" id="A0A4S2MLT1"/>
<gene>
    <name evidence="8" type="ORF">EX30DRAFT_366337</name>
</gene>
<evidence type="ECO:0000313" key="8">
    <source>
        <dbReference type="EMBL" id="TGZ77923.1"/>
    </source>
</evidence>
<dbReference type="Pfam" id="PF25886">
    <property type="entry name" value="Msy1"/>
    <property type="match status" value="1"/>
</dbReference>
<proteinExistence type="predicted"/>
<keyword evidence="9" id="KW-1185">Reference proteome</keyword>
<dbReference type="InterPro" id="IPR058650">
    <property type="entry name" value="Msy1/2-like"/>
</dbReference>
<evidence type="ECO:0000256" key="4">
    <source>
        <dbReference type="ARBA" id="ARBA00023136"/>
    </source>
</evidence>
<feature type="transmembrane region" description="Helical" evidence="6">
    <location>
        <begin position="261"/>
        <end position="280"/>
    </location>
</feature>
<feature type="transmembrane region" description="Helical" evidence="6">
    <location>
        <begin position="554"/>
        <end position="572"/>
    </location>
</feature>
<evidence type="ECO:0000259" key="7">
    <source>
        <dbReference type="PROSITE" id="PS50222"/>
    </source>
</evidence>
<dbReference type="PANTHER" id="PTHR31323">
    <property type="entry name" value="MECHANOSENSITIVE ION CHANNEL PROTEIN MSY2"/>
    <property type="match status" value="1"/>
</dbReference>
<keyword evidence="4 6" id="KW-0472">Membrane</keyword>
<dbReference type="EMBL" id="ML220147">
    <property type="protein sequence ID" value="TGZ77923.1"/>
    <property type="molecule type" value="Genomic_DNA"/>
</dbReference>
<dbReference type="GO" id="GO:0005509">
    <property type="term" value="F:calcium ion binding"/>
    <property type="evidence" value="ECO:0007669"/>
    <property type="project" value="InterPro"/>
</dbReference>
<reference evidence="8 9" key="1">
    <citation type="submission" date="2019-04" db="EMBL/GenBank/DDBJ databases">
        <title>Comparative genomics and transcriptomics to analyze fruiting body development in filamentous ascomycetes.</title>
        <authorList>
            <consortium name="DOE Joint Genome Institute"/>
            <person name="Lutkenhaus R."/>
            <person name="Traeger S."/>
            <person name="Breuer J."/>
            <person name="Kuo A."/>
            <person name="Lipzen A."/>
            <person name="Pangilinan J."/>
            <person name="Dilworth D."/>
            <person name="Sandor L."/>
            <person name="Poggeler S."/>
            <person name="Barry K."/>
            <person name="Grigoriev I.V."/>
            <person name="Nowrousian M."/>
        </authorList>
    </citation>
    <scope>NUCLEOTIDE SEQUENCE [LARGE SCALE GENOMIC DNA]</scope>
    <source>
        <strain evidence="8 9">CBS 389.68</strain>
    </source>
</reference>
<feature type="transmembrane region" description="Helical" evidence="6">
    <location>
        <begin position="178"/>
        <end position="198"/>
    </location>
</feature>
<feature type="transmembrane region" description="Helical" evidence="6">
    <location>
        <begin position="300"/>
        <end position="324"/>
    </location>
</feature>
<evidence type="ECO:0000256" key="2">
    <source>
        <dbReference type="ARBA" id="ARBA00022692"/>
    </source>
</evidence>
<evidence type="ECO:0000313" key="9">
    <source>
        <dbReference type="Proteomes" id="UP000298138"/>
    </source>
</evidence>
<feature type="region of interest" description="Disordered" evidence="5">
    <location>
        <begin position="1"/>
        <end position="101"/>
    </location>
</feature>
<feature type="transmembrane region" description="Helical" evidence="6">
    <location>
        <begin position="517"/>
        <end position="534"/>
    </location>
</feature>
<protein>
    <recommendedName>
        <fullName evidence="7">EF-hand domain-containing protein</fullName>
    </recommendedName>
</protein>
<dbReference type="InterPro" id="IPR002048">
    <property type="entry name" value="EF_hand_dom"/>
</dbReference>
<dbReference type="OrthoDB" id="544685at2759"/>
<evidence type="ECO:0000256" key="1">
    <source>
        <dbReference type="ARBA" id="ARBA00004370"/>
    </source>
</evidence>
<dbReference type="Gene3D" id="2.30.30.60">
    <property type="match status" value="1"/>
</dbReference>
<dbReference type="GO" id="GO:0016020">
    <property type="term" value="C:membrane"/>
    <property type="evidence" value="ECO:0007669"/>
    <property type="project" value="UniProtKB-SubCell"/>
</dbReference>
<evidence type="ECO:0000256" key="6">
    <source>
        <dbReference type="SAM" id="Phobius"/>
    </source>
</evidence>
<feature type="transmembrane region" description="Helical" evidence="6">
    <location>
        <begin position="233"/>
        <end position="249"/>
    </location>
</feature>
<keyword evidence="3 6" id="KW-1133">Transmembrane helix</keyword>
<feature type="compositionally biased region" description="Basic and acidic residues" evidence="5">
    <location>
        <begin position="55"/>
        <end position="64"/>
    </location>
</feature>
<name>A0A4S2MLT1_9PEZI</name>
<keyword evidence="2 6" id="KW-0812">Transmembrane</keyword>
<dbReference type="GO" id="GO:0005262">
    <property type="term" value="F:calcium channel activity"/>
    <property type="evidence" value="ECO:0007669"/>
    <property type="project" value="TreeGrafter"/>
</dbReference>
<dbReference type="AlphaFoldDB" id="A0A4S2MLT1"/>
<evidence type="ECO:0000256" key="5">
    <source>
        <dbReference type="SAM" id="MobiDB-lite"/>
    </source>
</evidence>
<sequence length="951" mass="106527">MSTPADDHGPPRPPQPSPSSAPPPAASATFSEPRKPVPAEQTTEDTAVPQPAHYDATDQRKSSDETFVNGRPLSHRYSFETEKAHRPESLKRTNSNSKAEELRLEDDLELLKAERIASRTSKTSNGNIYDIGESHNPNGSPEARSVRSRQPWRPVREETNKFAKMVKRIHKSSVWIRYFTYIVPVALILLIPLLLGALKYKEHDVGGVKMMWFMIWLEVVWCALWLARFVCKLIPYPVGIIMSAVTNNYKKWQDMTRELELPATLFFWWLAIYCSFLPIMRRNHVDGDGSTKYWEKNANIVLLCIFIATILNLIEKVIIQLIAISFHQRTYADRIELNRFQIGALTKLYQHVKEQEKMHNMYNGDEVPSLGGSGTITPRVMLMQAQQGARQALNKVGDVVGKIAGDFTGREVKSSTSPHQVVLTLLSTNDGCNVLARRLYRGFCRHGQENVQAADLNIVFDSEEEADAAFSMFDRDLNGDISVTEMELACGEIGRERKAVIKSLKVLDSVVGKLNECFTFIVAVIVIIVFLTLISKSTAGVLTSASSSILALSWLFSGTAQEFLASLIFVFVKHPFDVGDRVDIYNTGVGTTDTFFVKEISLMYTEFKKLEGHIVQAPNSLLNTLFILNMRRTGGLAEAVPIVVKFGTTMDQLTDLRERMLDFVKSEKREYQGKILTEVRDLPDMHSVKLNVVFFYKSNWQNELVRLSRRNKFICALMCAVHELGIEGPNMRWPGQKPTAPVYLSGLNPSMPPQEGTENHFTPGSGTYAPNVHEPYAGHAPLHRLSSLRSTRDTDFSLGMKDMESMDDGGDVFNDTGPRRGVLPSNLRRVIEEDEDETSSIFGRTPSHRSHNSHNSFLRRRRPSNATTNAAIFKPTTGHSMWSRKSHEQDTEPVLPVTEPIQRAGTTGRAGGNVAGPSSQVPRTPHTPVSEDLEMNIMTPPPPPPPPGKKV</sequence>
<comment type="subcellular location">
    <subcellularLocation>
        <location evidence="1">Membrane</location>
    </subcellularLocation>
</comment>
<feature type="domain" description="EF-hand" evidence="7">
    <location>
        <begin position="461"/>
        <end position="496"/>
    </location>
</feature>
<organism evidence="8 9">
    <name type="scientific">Ascodesmis nigricans</name>
    <dbReference type="NCBI Taxonomy" id="341454"/>
    <lineage>
        <taxon>Eukaryota</taxon>
        <taxon>Fungi</taxon>
        <taxon>Dikarya</taxon>
        <taxon>Ascomycota</taxon>
        <taxon>Pezizomycotina</taxon>
        <taxon>Pezizomycetes</taxon>
        <taxon>Pezizales</taxon>
        <taxon>Ascodesmidaceae</taxon>
        <taxon>Ascodesmis</taxon>
    </lineage>
</organism>
<feature type="compositionally biased region" description="Basic residues" evidence="5">
    <location>
        <begin position="846"/>
        <end position="863"/>
    </location>
</feature>